<gene>
    <name evidence="2" type="ORF">HNR06_000018</name>
</gene>
<dbReference type="RefSeq" id="WP_218908582.1">
    <property type="nucleotide sequence ID" value="NZ_JACCHL010000001.1"/>
</dbReference>
<feature type="transmembrane region" description="Helical" evidence="1">
    <location>
        <begin position="21"/>
        <end position="43"/>
    </location>
</feature>
<feature type="transmembrane region" description="Helical" evidence="1">
    <location>
        <begin position="55"/>
        <end position="72"/>
    </location>
</feature>
<feature type="transmembrane region" description="Helical" evidence="1">
    <location>
        <begin position="170"/>
        <end position="188"/>
    </location>
</feature>
<sequence length="227" mass="24071">MAQAAGQDSPPLAPPSISREFLGRHLVLALAVGAGFGCGALAVFLDSLNAEGIPFLEWSVGLYVVPPVLLGWSAVRSWVATVAGSAAYLSAVLGHLTATHLTVDDYNVQEYWAWFLVGFVMGTLLGFLGNRFRSHATGVRAFAAGVPLGVIAVFLWVSVRAYVSSSGEEVHLGVLLFEGVLALLLLALCRGWSARGAALVWALVLSIPFIFGMLSVFTLVWFASGDY</sequence>
<feature type="transmembrane region" description="Helical" evidence="1">
    <location>
        <begin position="141"/>
        <end position="158"/>
    </location>
</feature>
<feature type="transmembrane region" description="Helical" evidence="1">
    <location>
        <begin position="79"/>
        <end position="99"/>
    </location>
</feature>
<protein>
    <submittedName>
        <fullName evidence="2">Uncharacterized protein</fullName>
    </submittedName>
</protein>
<name>A0A7Y9X7E3_9ACTN</name>
<dbReference type="AlphaFoldDB" id="A0A7Y9X7E3"/>
<feature type="transmembrane region" description="Helical" evidence="1">
    <location>
        <begin position="200"/>
        <end position="223"/>
    </location>
</feature>
<evidence type="ECO:0000256" key="1">
    <source>
        <dbReference type="SAM" id="Phobius"/>
    </source>
</evidence>
<keyword evidence="1" id="KW-0812">Transmembrane</keyword>
<comment type="caution">
    <text evidence="2">The sequence shown here is derived from an EMBL/GenBank/DDBJ whole genome shotgun (WGS) entry which is preliminary data.</text>
</comment>
<keyword evidence="1" id="KW-0472">Membrane</keyword>
<organism evidence="2 3">
    <name type="scientific">Nocardiopsis sinuspersici</name>
    <dbReference type="NCBI Taxonomy" id="501010"/>
    <lineage>
        <taxon>Bacteria</taxon>
        <taxon>Bacillati</taxon>
        <taxon>Actinomycetota</taxon>
        <taxon>Actinomycetes</taxon>
        <taxon>Streptosporangiales</taxon>
        <taxon>Nocardiopsidaceae</taxon>
        <taxon>Nocardiopsis</taxon>
    </lineage>
</organism>
<evidence type="ECO:0000313" key="2">
    <source>
        <dbReference type="EMBL" id="NYH50429.1"/>
    </source>
</evidence>
<reference evidence="2 3" key="1">
    <citation type="submission" date="2020-07" db="EMBL/GenBank/DDBJ databases">
        <title>Sequencing the genomes of 1000 actinobacteria strains.</title>
        <authorList>
            <person name="Klenk H.-P."/>
        </authorList>
    </citation>
    <scope>NUCLEOTIDE SEQUENCE [LARGE SCALE GENOMIC DNA]</scope>
    <source>
        <strain evidence="2 3">DSM 45278</strain>
    </source>
</reference>
<proteinExistence type="predicted"/>
<keyword evidence="1" id="KW-1133">Transmembrane helix</keyword>
<feature type="transmembrane region" description="Helical" evidence="1">
    <location>
        <begin position="111"/>
        <end position="129"/>
    </location>
</feature>
<dbReference type="EMBL" id="JACCHL010000001">
    <property type="protein sequence ID" value="NYH50429.1"/>
    <property type="molecule type" value="Genomic_DNA"/>
</dbReference>
<dbReference type="Proteomes" id="UP000584931">
    <property type="component" value="Unassembled WGS sequence"/>
</dbReference>
<dbReference type="Pfam" id="PF20128">
    <property type="entry name" value="DUF6518"/>
    <property type="match status" value="1"/>
</dbReference>
<evidence type="ECO:0000313" key="3">
    <source>
        <dbReference type="Proteomes" id="UP000584931"/>
    </source>
</evidence>
<accession>A0A7Y9X7E3</accession>
<dbReference type="InterPro" id="IPR045393">
    <property type="entry name" value="DUF6518"/>
</dbReference>